<accession>A0ABN9Y1Y5</accession>
<dbReference type="EMBL" id="CAUYUJ010021693">
    <property type="protein sequence ID" value="CAK0906449.1"/>
    <property type="molecule type" value="Genomic_DNA"/>
</dbReference>
<feature type="non-terminal residue" evidence="2">
    <location>
        <position position="1"/>
    </location>
</feature>
<name>A0ABN9Y1Y5_9DINO</name>
<feature type="region of interest" description="Disordered" evidence="1">
    <location>
        <begin position="121"/>
        <end position="171"/>
    </location>
</feature>
<comment type="caution">
    <text evidence="2">The sequence shown here is derived from an EMBL/GenBank/DDBJ whole genome shotgun (WGS) entry which is preliminary data.</text>
</comment>
<evidence type="ECO:0000256" key="1">
    <source>
        <dbReference type="SAM" id="MobiDB-lite"/>
    </source>
</evidence>
<evidence type="ECO:0000313" key="2">
    <source>
        <dbReference type="EMBL" id="CAK0906449.1"/>
    </source>
</evidence>
<protein>
    <submittedName>
        <fullName evidence="2">Uncharacterized protein</fullName>
    </submittedName>
</protein>
<keyword evidence="3" id="KW-1185">Reference proteome</keyword>
<proteinExistence type="predicted"/>
<evidence type="ECO:0000313" key="3">
    <source>
        <dbReference type="Proteomes" id="UP001189429"/>
    </source>
</evidence>
<reference evidence="2" key="1">
    <citation type="submission" date="2023-10" db="EMBL/GenBank/DDBJ databases">
        <authorList>
            <person name="Chen Y."/>
            <person name="Shah S."/>
            <person name="Dougan E. K."/>
            <person name="Thang M."/>
            <person name="Chan C."/>
        </authorList>
    </citation>
    <scope>NUCLEOTIDE SEQUENCE [LARGE SCALE GENOMIC DNA]</scope>
</reference>
<dbReference type="Proteomes" id="UP001189429">
    <property type="component" value="Unassembled WGS sequence"/>
</dbReference>
<organism evidence="2 3">
    <name type="scientific">Prorocentrum cordatum</name>
    <dbReference type="NCBI Taxonomy" id="2364126"/>
    <lineage>
        <taxon>Eukaryota</taxon>
        <taxon>Sar</taxon>
        <taxon>Alveolata</taxon>
        <taxon>Dinophyceae</taxon>
        <taxon>Prorocentrales</taxon>
        <taxon>Prorocentraceae</taxon>
        <taxon>Prorocentrum</taxon>
    </lineage>
</organism>
<gene>
    <name evidence="2" type="ORF">PCOR1329_LOCUS81760</name>
</gene>
<sequence length="171" mass="19226">SFALLRQAAGEARRRPPVPRTLGAELARPRLPWPSRRAARKRAFARSRPWHGRREAACRRQEQGCEGRRATRRETDSERENAEWTDEEERAKKVIQRVYSGSGHYLRTWINSALNARKCDWGPSSASETHSRAAPHRGGPPRSTAQPRACRARARRAGARWPAAGGSAPGF</sequence>
<feature type="non-terminal residue" evidence="2">
    <location>
        <position position="171"/>
    </location>
</feature>
<feature type="compositionally biased region" description="Basic and acidic residues" evidence="1">
    <location>
        <begin position="52"/>
        <end position="82"/>
    </location>
</feature>
<feature type="compositionally biased region" description="Low complexity" evidence="1">
    <location>
        <begin position="159"/>
        <end position="171"/>
    </location>
</feature>
<feature type="compositionally biased region" description="Basic residues" evidence="1">
    <location>
        <begin position="37"/>
        <end position="51"/>
    </location>
</feature>
<feature type="region of interest" description="Disordered" evidence="1">
    <location>
        <begin position="33"/>
        <end position="88"/>
    </location>
</feature>